<dbReference type="Proteomes" id="UP001431783">
    <property type="component" value="Unassembled WGS sequence"/>
</dbReference>
<name>A0AAW1UPS6_9CUCU</name>
<feature type="compositionally biased region" description="Basic and acidic residues" evidence="1">
    <location>
        <begin position="197"/>
        <end position="213"/>
    </location>
</feature>
<evidence type="ECO:0000313" key="4">
    <source>
        <dbReference type="Proteomes" id="UP001431783"/>
    </source>
</evidence>
<evidence type="ECO:0000256" key="1">
    <source>
        <dbReference type="SAM" id="MobiDB-lite"/>
    </source>
</evidence>
<feature type="compositionally biased region" description="Basic and acidic residues" evidence="1">
    <location>
        <begin position="148"/>
        <end position="160"/>
    </location>
</feature>
<keyword evidence="2" id="KW-0732">Signal</keyword>
<evidence type="ECO:0000256" key="2">
    <source>
        <dbReference type="SAM" id="SignalP"/>
    </source>
</evidence>
<gene>
    <name evidence="3" type="ORF">WA026_001390</name>
</gene>
<feature type="region of interest" description="Disordered" evidence="1">
    <location>
        <begin position="58"/>
        <end position="107"/>
    </location>
</feature>
<protein>
    <submittedName>
        <fullName evidence="3">Uncharacterized protein</fullName>
    </submittedName>
</protein>
<sequence>MAATCIVGSICVISASCLICLAAYELSPILSKVNEEMERNGDFGEEKLLGLFQDDEDYNMNKSNKRKKKHFGLRKSKKRDGHSKKKSHKKDSHHKNEQDLTEHDMEFVSVTELGPFREDSIANELERIEERERRNRRDLAIIEERDRRTRRDLELMEERQRKRKKGEGKTEENRRRGKFPHRLGEKVKNIKHHHRHENGDEYHNHKHKEEKDNQHHRKKLNDL</sequence>
<dbReference type="AlphaFoldDB" id="A0AAW1UPS6"/>
<feature type="chain" id="PRO_5044013572" evidence="2">
    <location>
        <begin position="23"/>
        <end position="223"/>
    </location>
</feature>
<feature type="compositionally biased region" description="Basic residues" evidence="1">
    <location>
        <begin position="214"/>
        <end position="223"/>
    </location>
</feature>
<comment type="caution">
    <text evidence="3">The sequence shown here is derived from an EMBL/GenBank/DDBJ whole genome shotgun (WGS) entry which is preliminary data.</text>
</comment>
<reference evidence="3 4" key="1">
    <citation type="submission" date="2023-03" db="EMBL/GenBank/DDBJ databases">
        <title>Genome insight into feeding habits of ladybird beetles.</title>
        <authorList>
            <person name="Li H.-S."/>
            <person name="Huang Y.-H."/>
            <person name="Pang H."/>
        </authorList>
    </citation>
    <scope>NUCLEOTIDE SEQUENCE [LARGE SCALE GENOMIC DNA]</scope>
    <source>
        <strain evidence="3">SYSU_2023b</strain>
        <tissue evidence="3">Whole body</tissue>
    </source>
</reference>
<evidence type="ECO:0000313" key="3">
    <source>
        <dbReference type="EMBL" id="KAK9883198.1"/>
    </source>
</evidence>
<feature type="region of interest" description="Disordered" evidence="1">
    <location>
        <begin position="148"/>
        <end position="223"/>
    </location>
</feature>
<feature type="compositionally biased region" description="Basic and acidic residues" evidence="1">
    <location>
        <begin position="94"/>
        <end position="106"/>
    </location>
</feature>
<accession>A0AAW1UPS6</accession>
<keyword evidence="4" id="KW-1185">Reference proteome</keyword>
<feature type="compositionally biased region" description="Basic residues" evidence="1">
    <location>
        <begin position="63"/>
        <end position="93"/>
    </location>
</feature>
<proteinExistence type="predicted"/>
<dbReference type="EMBL" id="JARQZJ010000091">
    <property type="protein sequence ID" value="KAK9883198.1"/>
    <property type="molecule type" value="Genomic_DNA"/>
</dbReference>
<feature type="signal peptide" evidence="2">
    <location>
        <begin position="1"/>
        <end position="22"/>
    </location>
</feature>
<organism evidence="3 4">
    <name type="scientific">Henosepilachna vigintioctopunctata</name>
    <dbReference type="NCBI Taxonomy" id="420089"/>
    <lineage>
        <taxon>Eukaryota</taxon>
        <taxon>Metazoa</taxon>
        <taxon>Ecdysozoa</taxon>
        <taxon>Arthropoda</taxon>
        <taxon>Hexapoda</taxon>
        <taxon>Insecta</taxon>
        <taxon>Pterygota</taxon>
        <taxon>Neoptera</taxon>
        <taxon>Endopterygota</taxon>
        <taxon>Coleoptera</taxon>
        <taxon>Polyphaga</taxon>
        <taxon>Cucujiformia</taxon>
        <taxon>Coccinelloidea</taxon>
        <taxon>Coccinellidae</taxon>
        <taxon>Epilachninae</taxon>
        <taxon>Epilachnini</taxon>
        <taxon>Henosepilachna</taxon>
    </lineage>
</organism>